<proteinExistence type="predicted"/>
<gene>
    <name evidence="1" type="ORF">SAMN02910418_00678</name>
</gene>
<accession>A0A1H3XDM8</accession>
<dbReference type="OrthoDB" id="266313at2"/>
<dbReference type="EMBL" id="FNQV01000003">
    <property type="protein sequence ID" value="SDZ97051.1"/>
    <property type="molecule type" value="Genomic_DNA"/>
</dbReference>
<dbReference type="Proteomes" id="UP000199288">
    <property type="component" value="Unassembled WGS sequence"/>
</dbReference>
<reference evidence="2" key="1">
    <citation type="submission" date="2016-10" db="EMBL/GenBank/DDBJ databases">
        <authorList>
            <person name="Varghese N."/>
            <person name="Submissions S."/>
        </authorList>
    </citation>
    <scope>NUCLEOTIDE SEQUENCE [LARGE SCALE GENOMIC DNA]</scope>
    <source>
        <strain evidence="2">KPR-1</strain>
    </source>
</reference>
<name>A0A1H3XDM8_9ACTO</name>
<dbReference type="RefSeq" id="WP_092562057.1">
    <property type="nucleotide sequence ID" value="NZ_FNQV01000003.1"/>
</dbReference>
<evidence type="ECO:0000313" key="2">
    <source>
        <dbReference type="Proteomes" id="UP000199288"/>
    </source>
</evidence>
<dbReference type="AlphaFoldDB" id="A0A1H3XDM8"/>
<evidence type="ECO:0000313" key="1">
    <source>
        <dbReference type="EMBL" id="SDZ97051.1"/>
    </source>
</evidence>
<organism evidence="1 2">
    <name type="scientific">Bowdeniella nasicola</name>
    <dbReference type="NCBI Taxonomy" id="208480"/>
    <lineage>
        <taxon>Bacteria</taxon>
        <taxon>Bacillati</taxon>
        <taxon>Actinomycetota</taxon>
        <taxon>Actinomycetes</taxon>
        <taxon>Actinomycetales</taxon>
        <taxon>Actinomycetaceae</taxon>
        <taxon>Bowdeniella</taxon>
    </lineage>
</organism>
<protein>
    <submittedName>
        <fullName evidence="1">Uncharacterized protein</fullName>
    </submittedName>
</protein>
<keyword evidence="2" id="KW-1185">Reference proteome</keyword>
<sequence>MGDTSTRPVVKELFSAAVGIYRTVRRAEDGYLESGMNRRDAAAAGLEVLGKELSAAGFSSYAPFMWKALPAEVTAREALVNGLPSREQETGMLGEALAITRRIMGELDAWMDAAEQIASLATELRGLAGDITRDTTTGVVTEEMLDAFTAHGPHMALLAQLLQLWIQM</sequence>